<comment type="caution">
    <text evidence="2">The sequence shown here is derived from an EMBL/GenBank/DDBJ whole genome shotgun (WGS) entry which is preliminary data.</text>
</comment>
<dbReference type="InterPro" id="IPR050903">
    <property type="entry name" value="Bact_Chemotaxis_MeTrfase"/>
</dbReference>
<gene>
    <name evidence="2" type="primary">cheR2</name>
    <name evidence="2" type="ORF">BACCIP111895_00049</name>
</gene>
<feature type="domain" description="CheR-type methyltransferase" evidence="1">
    <location>
        <begin position="27"/>
        <end position="263"/>
    </location>
</feature>
<reference evidence="2" key="1">
    <citation type="submission" date="2022-04" db="EMBL/GenBank/DDBJ databases">
        <authorList>
            <person name="Criscuolo A."/>
        </authorList>
    </citation>
    <scope>NUCLEOTIDE SEQUENCE</scope>
    <source>
        <strain evidence="2">CIP111895</strain>
    </source>
</reference>
<organism evidence="2 3">
    <name type="scientific">Neobacillus rhizosphaerae</name>
    <dbReference type="NCBI Taxonomy" id="2880965"/>
    <lineage>
        <taxon>Bacteria</taxon>
        <taxon>Bacillati</taxon>
        <taxon>Bacillota</taxon>
        <taxon>Bacilli</taxon>
        <taxon>Bacillales</taxon>
        <taxon>Bacillaceae</taxon>
        <taxon>Neobacillus</taxon>
    </lineage>
</organism>
<proteinExistence type="predicted"/>
<protein>
    <submittedName>
        <fullName evidence="2">Chemotaxis protein methyltransferase Cher2</fullName>
        <ecNumber evidence="2">2.1.1.80</ecNumber>
    </submittedName>
</protein>
<dbReference type="GO" id="GO:0032259">
    <property type="term" value="P:methylation"/>
    <property type="evidence" value="ECO:0007669"/>
    <property type="project" value="UniProtKB-KW"/>
</dbReference>
<dbReference type="SMART" id="SM00138">
    <property type="entry name" value="MeTrc"/>
    <property type="match status" value="1"/>
</dbReference>
<evidence type="ECO:0000313" key="2">
    <source>
        <dbReference type="EMBL" id="CAH2712916.1"/>
    </source>
</evidence>
<dbReference type="InterPro" id="IPR022642">
    <property type="entry name" value="CheR_C"/>
</dbReference>
<keyword evidence="3" id="KW-1185">Reference proteome</keyword>
<dbReference type="Gene3D" id="3.40.50.150">
    <property type="entry name" value="Vaccinia Virus protein VP39"/>
    <property type="match status" value="1"/>
</dbReference>
<dbReference type="RefSeq" id="WP_248733285.1">
    <property type="nucleotide sequence ID" value="NZ_CALBWS010000001.1"/>
</dbReference>
<keyword evidence="2" id="KW-0808">Transferase</keyword>
<evidence type="ECO:0000259" key="1">
    <source>
        <dbReference type="PROSITE" id="PS50123"/>
    </source>
</evidence>
<name>A0ABM9EK05_9BACI</name>
<dbReference type="EMBL" id="CALBWS010000001">
    <property type="protein sequence ID" value="CAH2712916.1"/>
    <property type="molecule type" value="Genomic_DNA"/>
</dbReference>
<accession>A0ABM9EK05</accession>
<dbReference type="GO" id="GO:0008983">
    <property type="term" value="F:protein-glutamate O-methyltransferase activity"/>
    <property type="evidence" value="ECO:0007669"/>
    <property type="project" value="UniProtKB-EC"/>
</dbReference>
<dbReference type="PROSITE" id="PS50123">
    <property type="entry name" value="CHER"/>
    <property type="match status" value="1"/>
</dbReference>
<dbReference type="PRINTS" id="PR00996">
    <property type="entry name" value="CHERMTFRASE"/>
</dbReference>
<dbReference type="EC" id="2.1.1.80" evidence="2"/>
<keyword evidence="2" id="KW-0489">Methyltransferase</keyword>
<dbReference type="SUPFAM" id="SSF53335">
    <property type="entry name" value="S-adenosyl-L-methionine-dependent methyltransferases"/>
    <property type="match status" value="1"/>
</dbReference>
<dbReference type="InterPro" id="IPR029063">
    <property type="entry name" value="SAM-dependent_MTases_sf"/>
</dbReference>
<dbReference type="PANTHER" id="PTHR24422">
    <property type="entry name" value="CHEMOTAXIS PROTEIN METHYLTRANSFERASE"/>
    <property type="match status" value="1"/>
</dbReference>
<sequence length="265" mass="31088">MIHKWMELALKIKGFCGIDFTMNLAGLDLKVSRRLNELGLILEEYTSHLQKDPKEWDKLVEHITINETYFFREFNQLEEFQNLIKKQSGKLINVWCVPCSTGEEAYSLAILAKELEASSGNRVRIVASDINKKVLEHAKKGFYSKNSLSFRRLPDNKEYLKKYFIETDIGYEVKNEIKQMVTFEPFNLTDYSSYAKYNQIDFIFCRNVLFYFNEAIIKEVIRSFHGTLSNDGYLFLGHAESISSFESKFVSVHTKDTYYYKKDIL</sequence>
<dbReference type="Proteomes" id="UP000838308">
    <property type="component" value="Unassembled WGS sequence"/>
</dbReference>
<dbReference type="Pfam" id="PF01739">
    <property type="entry name" value="CheR"/>
    <property type="match status" value="1"/>
</dbReference>
<evidence type="ECO:0000313" key="3">
    <source>
        <dbReference type="Proteomes" id="UP000838308"/>
    </source>
</evidence>
<dbReference type="InterPro" id="IPR000780">
    <property type="entry name" value="CheR_MeTrfase"/>
</dbReference>
<dbReference type="PANTHER" id="PTHR24422:SF10">
    <property type="entry name" value="CHEMOTAXIS PROTEIN METHYLTRANSFERASE 2"/>
    <property type="match status" value="1"/>
</dbReference>